<evidence type="ECO:0000256" key="3">
    <source>
        <dbReference type="ARBA" id="ARBA00022692"/>
    </source>
</evidence>
<keyword evidence="3 8" id="KW-0812">Transmembrane</keyword>
<dbReference type="InterPro" id="IPR015812">
    <property type="entry name" value="Integrin_bsu"/>
</dbReference>
<dbReference type="PANTHER" id="PTHR10082">
    <property type="entry name" value="INTEGRIN BETA SUBUNIT"/>
    <property type="match status" value="1"/>
</dbReference>
<keyword evidence="7" id="KW-0325">Glycoprotein</keyword>
<evidence type="ECO:0000256" key="2">
    <source>
        <dbReference type="ARBA" id="ARBA00007449"/>
    </source>
</evidence>
<comment type="caution">
    <text evidence="10">The sequence shown here is derived from an EMBL/GenBank/DDBJ whole genome shotgun (WGS) entry which is preliminary data.</text>
</comment>
<dbReference type="PRINTS" id="PR01186">
    <property type="entry name" value="INTEGRINB"/>
</dbReference>
<dbReference type="SMART" id="SM00187">
    <property type="entry name" value="INB"/>
    <property type="match status" value="1"/>
</dbReference>
<evidence type="ECO:0000256" key="4">
    <source>
        <dbReference type="ARBA" id="ARBA00023037"/>
    </source>
</evidence>
<comment type="similarity">
    <text evidence="2 8">Belongs to the integrin beta chain family.</text>
</comment>
<organism evidence="10 11">
    <name type="scientific">Xenotaenia resolanae</name>
    <dbReference type="NCBI Taxonomy" id="208358"/>
    <lineage>
        <taxon>Eukaryota</taxon>
        <taxon>Metazoa</taxon>
        <taxon>Chordata</taxon>
        <taxon>Craniata</taxon>
        <taxon>Vertebrata</taxon>
        <taxon>Euteleostomi</taxon>
        <taxon>Actinopterygii</taxon>
        <taxon>Neopterygii</taxon>
        <taxon>Teleostei</taxon>
        <taxon>Neoteleostei</taxon>
        <taxon>Acanthomorphata</taxon>
        <taxon>Ovalentaria</taxon>
        <taxon>Atherinomorphae</taxon>
        <taxon>Cyprinodontiformes</taxon>
        <taxon>Goodeidae</taxon>
        <taxon>Xenotaenia</taxon>
    </lineage>
</organism>
<accession>A0ABV0X930</accession>
<evidence type="ECO:0000256" key="6">
    <source>
        <dbReference type="ARBA" id="ARBA00023157"/>
    </source>
</evidence>
<dbReference type="Pfam" id="PF00362">
    <property type="entry name" value="Integrin_beta"/>
    <property type="match status" value="1"/>
</dbReference>
<protein>
    <recommendedName>
        <fullName evidence="8">Integrin beta</fullName>
    </recommendedName>
</protein>
<dbReference type="Gene3D" id="3.40.50.410">
    <property type="entry name" value="von Willebrand factor, type A domain"/>
    <property type="match status" value="1"/>
</dbReference>
<evidence type="ECO:0000313" key="11">
    <source>
        <dbReference type="Proteomes" id="UP001444071"/>
    </source>
</evidence>
<keyword evidence="8" id="KW-0130">Cell adhesion</keyword>
<dbReference type="SUPFAM" id="SSF53300">
    <property type="entry name" value="vWA-like"/>
    <property type="match status" value="1"/>
</dbReference>
<feature type="domain" description="Integrin beta subunit VWA" evidence="9">
    <location>
        <begin position="2"/>
        <end position="122"/>
    </location>
</feature>
<reference evidence="10 11" key="1">
    <citation type="submission" date="2021-06" db="EMBL/GenBank/DDBJ databases">
        <authorList>
            <person name="Palmer J.M."/>
        </authorList>
    </citation>
    <scope>NUCLEOTIDE SEQUENCE [LARGE SCALE GENOMIC DNA]</scope>
    <source>
        <strain evidence="10 11">XR_2019</strain>
        <tissue evidence="10">Muscle</tissue>
    </source>
</reference>
<keyword evidence="11" id="KW-1185">Reference proteome</keyword>
<name>A0ABV0X930_9TELE</name>
<evidence type="ECO:0000256" key="1">
    <source>
        <dbReference type="ARBA" id="ARBA00004479"/>
    </source>
</evidence>
<dbReference type="Gene3D" id="2.60.40.1510">
    <property type="entry name" value="ntegrin, alpha v. Chain A, domain 3"/>
    <property type="match status" value="1"/>
</dbReference>
<sequence length="123" mass="13842">MEHSDVKVEVDATLSSTQVSPQEISITLRPGSEVSFIVAVKQLERYPVDLYYLVDVSASMQENLDHLKTVGIALSRRMVQHTSDLWLGFGSFVDKPVSPYISVHPSKIDNPCRYGAEFIIWVM</sequence>
<dbReference type="InterPro" id="IPR036465">
    <property type="entry name" value="vWFA_dom_sf"/>
</dbReference>
<keyword evidence="6" id="KW-1015">Disulfide bond</keyword>
<dbReference type="InterPro" id="IPR002369">
    <property type="entry name" value="Integrin_bsu_VWA"/>
</dbReference>
<keyword evidence="4 8" id="KW-0401">Integrin</keyword>
<comment type="subcellular location">
    <subcellularLocation>
        <location evidence="8">Cell membrane</location>
        <topology evidence="8">Single-pass type I membrane protein</topology>
    </subcellularLocation>
    <subcellularLocation>
        <location evidence="1">Membrane</location>
        <topology evidence="1">Single-pass type I membrane protein</topology>
    </subcellularLocation>
</comment>
<evidence type="ECO:0000256" key="5">
    <source>
        <dbReference type="ARBA" id="ARBA00023136"/>
    </source>
</evidence>
<dbReference type="PANTHER" id="PTHR10082:SF9">
    <property type="entry name" value="INTEGRIN BETA-8"/>
    <property type="match status" value="1"/>
</dbReference>
<proteinExistence type="inferred from homology"/>
<gene>
    <name evidence="10" type="ORF">XENORESO_008085</name>
</gene>
<keyword evidence="5" id="KW-0472">Membrane</keyword>
<evidence type="ECO:0000259" key="9">
    <source>
        <dbReference type="SMART" id="SM00187"/>
    </source>
</evidence>
<evidence type="ECO:0000313" key="10">
    <source>
        <dbReference type="EMBL" id="MEQ2277812.1"/>
    </source>
</evidence>
<evidence type="ECO:0000256" key="8">
    <source>
        <dbReference type="RuleBase" id="RU000633"/>
    </source>
</evidence>
<dbReference type="Proteomes" id="UP001444071">
    <property type="component" value="Unassembled WGS sequence"/>
</dbReference>
<evidence type="ECO:0000256" key="7">
    <source>
        <dbReference type="ARBA" id="ARBA00023180"/>
    </source>
</evidence>
<dbReference type="EMBL" id="JAHRIM010092660">
    <property type="protein sequence ID" value="MEQ2277812.1"/>
    <property type="molecule type" value="Genomic_DNA"/>
</dbReference>